<dbReference type="EMBL" id="BMOS01000008">
    <property type="protein sequence ID" value="GGN55535.1"/>
    <property type="molecule type" value="Genomic_DNA"/>
</dbReference>
<sequence length="147" mass="17142">MSRKNVDDYITEGIHGVRLPKEDERIRFLGTLRERVVIALTIGQVMSDSGLEKLEEAMQQHPGTRLIMNGHVAYRFLTEEKALATKYNIPYTTITNEENNTDIGAVLTYDHAIDKEEIFIKEEEAEEENEEEKKEKTLRSKIKNWFR</sequence>
<reference evidence="2" key="1">
    <citation type="journal article" date="2014" name="Int. J. Syst. Evol. Microbiol.">
        <title>Complete genome sequence of Corynebacterium casei LMG S-19264T (=DSM 44701T), isolated from a smear-ripened cheese.</title>
        <authorList>
            <consortium name="US DOE Joint Genome Institute (JGI-PGF)"/>
            <person name="Walter F."/>
            <person name="Albersmeier A."/>
            <person name="Kalinowski J."/>
            <person name="Ruckert C."/>
        </authorList>
    </citation>
    <scope>NUCLEOTIDE SEQUENCE</scope>
    <source>
        <strain evidence="2">JCM 17251</strain>
    </source>
</reference>
<dbReference type="RefSeq" id="WP_188856628.1">
    <property type="nucleotide sequence ID" value="NZ_BMOS01000008.1"/>
</dbReference>
<keyword evidence="3" id="KW-1185">Reference proteome</keyword>
<comment type="caution">
    <text evidence="2">The sequence shown here is derived from an EMBL/GenBank/DDBJ whole genome shotgun (WGS) entry which is preliminary data.</text>
</comment>
<name>A0A918D0Z4_9BACI</name>
<dbReference type="AlphaFoldDB" id="A0A918D0Z4"/>
<gene>
    <name evidence="2" type="ORF">GCM10007971_14420</name>
</gene>
<feature type="region of interest" description="Disordered" evidence="1">
    <location>
        <begin position="123"/>
        <end position="147"/>
    </location>
</feature>
<evidence type="ECO:0000313" key="2">
    <source>
        <dbReference type="EMBL" id="GGN55535.1"/>
    </source>
</evidence>
<dbReference type="InterPro" id="IPR012543">
    <property type="entry name" value="DUF1694"/>
</dbReference>
<organism evidence="2 3">
    <name type="scientific">Oceanobacillus indicireducens</name>
    <dbReference type="NCBI Taxonomy" id="1004261"/>
    <lineage>
        <taxon>Bacteria</taxon>
        <taxon>Bacillati</taxon>
        <taxon>Bacillota</taxon>
        <taxon>Bacilli</taxon>
        <taxon>Bacillales</taxon>
        <taxon>Bacillaceae</taxon>
        <taxon>Oceanobacillus</taxon>
    </lineage>
</organism>
<dbReference type="Proteomes" id="UP000624041">
    <property type="component" value="Unassembled WGS sequence"/>
</dbReference>
<dbReference type="SUPFAM" id="SSF160515">
    <property type="entry name" value="YueI-like"/>
    <property type="match status" value="1"/>
</dbReference>
<dbReference type="Gene3D" id="3.30.1330.30">
    <property type="match status" value="1"/>
</dbReference>
<evidence type="ECO:0008006" key="4">
    <source>
        <dbReference type="Google" id="ProtNLM"/>
    </source>
</evidence>
<accession>A0A918D0Z4</accession>
<dbReference type="InterPro" id="IPR029064">
    <property type="entry name" value="Ribosomal_eL30-like_sf"/>
</dbReference>
<evidence type="ECO:0000256" key="1">
    <source>
        <dbReference type="SAM" id="MobiDB-lite"/>
    </source>
</evidence>
<proteinExistence type="predicted"/>
<protein>
    <recommendedName>
        <fullName evidence="4">DUF1694 domain-containing protein</fullName>
    </recommendedName>
</protein>
<dbReference type="PIRSF" id="PIRSF034303">
    <property type="entry name" value="DUF1694"/>
    <property type="match status" value="1"/>
</dbReference>
<reference evidence="2" key="2">
    <citation type="submission" date="2020-09" db="EMBL/GenBank/DDBJ databases">
        <authorList>
            <person name="Sun Q."/>
            <person name="Ohkuma M."/>
        </authorList>
    </citation>
    <scope>NUCLEOTIDE SEQUENCE</scope>
    <source>
        <strain evidence="2">JCM 17251</strain>
    </source>
</reference>
<dbReference type="Pfam" id="PF07997">
    <property type="entry name" value="DUF1694"/>
    <property type="match status" value="1"/>
</dbReference>
<evidence type="ECO:0000313" key="3">
    <source>
        <dbReference type="Proteomes" id="UP000624041"/>
    </source>
</evidence>